<dbReference type="EMBL" id="MLJW01000245">
    <property type="protein sequence ID" value="OIQ91940.1"/>
    <property type="molecule type" value="Genomic_DNA"/>
</dbReference>
<evidence type="ECO:0000256" key="1">
    <source>
        <dbReference type="SAM" id="Phobius"/>
    </source>
</evidence>
<feature type="transmembrane region" description="Helical" evidence="1">
    <location>
        <begin position="126"/>
        <end position="146"/>
    </location>
</feature>
<keyword evidence="1" id="KW-1133">Transmembrane helix</keyword>
<dbReference type="AlphaFoldDB" id="A0A1J5RIK5"/>
<gene>
    <name evidence="2" type="ORF">GALL_261440</name>
</gene>
<name>A0A1J5RIK5_9ZZZZ</name>
<feature type="transmembrane region" description="Helical" evidence="1">
    <location>
        <begin position="39"/>
        <end position="56"/>
    </location>
</feature>
<comment type="caution">
    <text evidence="2">The sequence shown here is derived from an EMBL/GenBank/DDBJ whole genome shotgun (WGS) entry which is preliminary data.</text>
</comment>
<keyword evidence="1" id="KW-0472">Membrane</keyword>
<keyword evidence="1" id="KW-0812">Transmembrane</keyword>
<protein>
    <submittedName>
        <fullName evidence="2">Uncharacterized protein</fullName>
    </submittedName>
</protein>
<proteinExistence type="predicted"/>
<accession>A0A1J5RIK5</accession>
<feature type="transmembrane region" description="Helical" evidence="1">
    <location>
        <begin position="12"/>
        <end position="33"/>
    </location>
</feature>
<organism evidence="2">
    <name type="scientific">mine drainage metagenome</name>
    <dbReference type="NCBI Taxonomy" id="410659"/>
    <lineage>
        <taxon>unclassified sequences</taxon>
        <taxon>metagenomes</taxon>
        <taxon>ecological metagenomes</taxon>
    </lineage>
</organism>
<evidence type="ECO:0000313" key="2">
    <source>
        <dbReference type="EMBL" id="OIQ91940.1"/>
    </source>
</evidence>
<sequence>MKRLYIFIGKHFPEFCALTAFAVILSSGSYLSWNYDPVWLNRAGTLIEIIGVLLAASRFHEWIRQKASNEEEQIFQTALTRIEAKAGEAISEEERSKLRATFNELLYDQLNAVCEPHKRRIKLWEIYLVICGAFLSGFGDYIVALLKSYGT</sequence>
<reference evidence="2" key="1">
    <citation type="submission" date="2016-10" db="EMBL/GenBank/DDBJ databases">
        <title>Sequence of Gallionella enrichment culture.</title>
        <authorList>
            <person name="Poehlein A."/>
            <person name="Muehling M."/>
            <person name="Daniel R."/>
        </authorList>
    </citation>
    <scope>NUCLEOTIDE SEQUENCE</scope>
</reference>